<evidence type="ECO:0000313" key="2">
    <source>
        <dbReference type="Proteomes" id="UP000316621"/>
    </source>
</evidence>
<dbReference type="Proteomes" id="UP000316621">
    <property type="component" value="Chromosome 2"/>
</dbReference>
<organism evidence="1 2">
    <name type="scientific">Papaver somniferum</name>
    <name type="common">Opium poppy</name>
    <dbReference type="NCBI Taxonomy" id="3469"/>
    <lineage>
        <taxon>Eukaryota</taxon>
        <taxon>Viridiplantae</taxon>
        <taxon>Streptophyta</taxon>
        <taxon>Embryophyta</taxon>
        <taxon>Tracheophyta</taxon>
        <taxon>Spermatophyta</taxon>
        <taxon>Magnoliopsida</taxon>
        <taxon>Ranunculales</taxon>
        <taxon>Papaveraceae</taxon>
        <taxon>Papaveroideae</taxon>
        <taxon>Papaver</taxon>
    </lineage>
</organism>
<protein>
    <submittedName>
        <fullName evidence="1">Uncharacterized protein</fullName>
    </submittedName>
</protein>
<keyword evidence="2" id="KW-1185">Reference proteome</keyword>
<evidence type="ECO:0000313" key="1">
    <source>
        <dbReference type="EMBL" id="RZC51482.1"/>
    </source>
</evidence>
<reference evidence="1 2" key="1">
    <citation type="journal article" date="2018" name="Science">
        <title>The opium poppy genome and morphinan production.</title>
        <authorList>
            <person name="Guo L."/>
            <person name="Winzer T."/>
            <person name="Yang X."/>
            <person name="Li Y."/>
            <person name="Ning Z."/>
            <person name="He Z."/>
            <person name="Teodor R."/>
            <person name="Lu Y."/>
            <person name="Bowser T.A."/>
            <person name="Graham I.A."/>
            <person name="Ye K."/>
        </authorList>
    </citation>
    <scope>NUCLEOTIDE SEQUENCE [LARGE SCALE GENOMIC DNA]</scope>
    <source>
        <strain evidence="2">cv. HN1</strain>
        <tissue evidence="1">Leaves</tissue>
    </source>
</reference>
<dbReference type="EMBL" id="CM010716">
    <property type="protein sequence ID" value="RZC51482.1"/>
    <property type="molecule type" value="Genomic_DNA"/>
</dbReference>
<proteinExistence type="predicted"/>
<name>A0A4Y7IUV9_PAPSO</name>
<gene>
    <name evidence="1" type="ORF">C5167_019915</name>
</gene>
<dbReference type="AlphaFoldDB" id="A0A4Y7IUV9"/>
<sequence>MVQKAPRDHVEIICRSKMGIGTQDINKKLKRDSGRLSTPRKDLQIWAPINLSGFSFNNDVNVVVGEGEVCELLPKGICSHWPIRSESTSTSNMEKAHLWQVISPSTSASTSNMEKAHLWQVNPEEQTMKCIQRSRKFIAHRQIPFSLRCKFQFGRKLKLPILRLDYRIDCTDKKAST</sequence>
<dbReference type="Gramene" id="RZC51482">
    <property type="protein sequence ID" value="RZC51482"/>
    <property type="gene ID" value="C5167_019915"/>
</dbReference>
<accession>A0A4Y7IUV9</accession>